<evidence type="ECO:0000256" key="2">
    <source>
        <dbReference type="SAM" id="MobiDB-lite"/>
    </source>
</evidence>
<accession>A0A2G9H8Y2</accession>
<comment type="caution">
    <text evidence="3">The sequence shown here is derived from an EMBL/GenBank/DDBJ whole genome shotgun (WGS) entry which is preliminary data.</text>
</comment>
<dbReference type="PANTHER" id="PTHR36607">
    <property type="entry name" value="1,2-DIHYDROXY-3-KETO-5-METHYLTHIOPENTENE DIOXYGENASE 4"/>
    <property type="match status" value="1"/>
</dbReference>
<feature type="compositionally biased region" description="Basic residues" evidence="2">
    <location>
        <begin position="162"/>
        <end position="174"/>
    </location>
</feature>
<name>A0A2G9H8Y2_9LAMI</name>
<feature type="region of interest" description="Disordered" evidence="2">
    <location>
        <begin position="121"/>
        <end position="179"/>
    </location>
</feature>
<keyword evidence="1" id="KW-0175">Coiled coil</keyword>
<proteinExistence type="predicted"/>
<dbReference type="EMBL" id="NKXS01002368">
    <property type="protein sequence ID" value="PIN13986.1"/>
    <property type="molecule type" value="Genomic_DNA"/>
</dbReference>
<dbReference type="OrthoDB" id="913267at2759"/>
<protein>
    <submittedName>
        <fullName evidence="3">Uncharacterized protein</fullName>
    </submittedName>
</protein>
<organism evidence="3 4">
    <name type="scientific">Handroanthus impetiginosus</name>
    <dbReference type="NCBI Taxonomy" id="429701"/>
    <lineage>
        <taxon>Eukaryota</taxon>
        <taxon>Viridiplantae</taxon>
        <taxon>Streptophyta</taxon>
        <taxon>Embryophyta</taxon>
        <taxon>Tracheophyta</taxon>
        <taxon>Spermatophyta</taxon>
        <taxon>Magnoliopsida</taxon>
        <taxon>eudicotyledons</taxon>
        <taxon>Gunneridae</taxon>
        <taxon>Pentapetalae</taxon>
        <taxon>asterids</taxon>
        <taxon>lamiids</taxon>
        <taxon>Lamiales</taxon>
        <taxon>Bignoniaceae</taxon>
        <taxon>Crescentiina</taxon>
        <taxon>Tabebuia alliance</taxon>
        <taxon>Handroanthus</taxon>
    </lineage>
</organism>
<dbReference type="AlphaFoldDB" id="A0A2G9H8Y2"/>
<reference evidence="4" key="1">
    <citation type="journal article" date="2018" name="Gigascience">
        <title>Genome assembly of the Pink Ipe (Handroanthus impetiginosus, Bignoniaceae), a highly valued, ecologically keystone Neotropical timber forest tree.</title>
        <authorList>
            <person name="Silva-Junior O.B."/>
            <person name="Grattapaglia D."/>
            <person name="Novaes E."/>
            <person name="Collevatti R.G."/>
        </authorList>
    </citation>
    <scope>NUCLEOTIDE SEQUENCE [LARGE SCALE GENOMIC DNA]</scope>
    <source>
        <strain evidence="4">cv. UFG-1</strain>
    </source>
</reference>
<evidence type="ECO:0000313" key="4">
    <source>
        <dbReference type="Proteomes" id="UP000231279"/>
    </source>
</evidence>
<evidence type="ECO:0000313" key="3">
    <source>
        <dbReference type="EMBL" id="PIN13986.1"/>
    </source>
</evidence>
<gene>
    <name evidence="3" type="ORF">CDL12_13383</name>
</gene>
<dbReference type="PANTHER" id="PTHR36607:SF20">
    <property type="entry name" value="AMINOTRANSFERASE-LIKE PLANT MOBILE DOMAIN-CONTAINING PROTEIN"/>
    <property type="match status" value="1"/>
</dbReference>
<evidence type="ECO:0000256" key="1">
    <source>
        <dbReference type="SAM" id="Coils"/>
    </source>
</evidence>
<keyword evidence="4" id="KW-1185">Reference proteome</keyword>
<sequence>MTLHSGKGGAKYFELRKARKDFLYVDNGNAEDFKQDYYIAIRSNYLPLRRGEHFIFEPYSPHRFSRQFGYYQEIPGVLTHDIRKTTLDDGIRYWRLCTLSKTMSKNIESLINSKLDTLMEGEETDKEGDPFNKEAYNPSGESKRKSHSHHLEESGNSNADHHWKRQRKNFKPSKPRNNFIINSSSTEVFVKELEKEILDIDDDDELQDGQETIVGPNSLDIVISNAETTRNEESIRSFNKFDISQLEKLLKALFDKANAYDEARSTFSEKTSKELLAQQLDETKDRLYNAQTREIKEANQIRSTEEQLESIEKELENLKERRKNLCASLKRQQQLLQSAQTEVHEIEEKIIAIENDLLSSDEAIENLKTAAAHLESSKEELKSLDPFA</sequence>
<dbReference type="Proteomes" id="UP000231279">
    <property type="component" value="Unassembled WGS sequence"/>
</dbReference>
<feature type="coiled-coil region" evidence="1">
    <location>
        <begin position="243"/>
        <end position="384"/>
    </location>
</feature>